<organism evidence="1 2">
    <name type="scientific">Acinetobacter tandoii DSM 14970 = CIP 107469</name>
    <dbReference type="NCBI Taxonomy" id="1120927"/>
    <lineage>
        <taxon>Bacteria</taxon>
        <taxon>Pseudomonadati</taxon>
        <taxon>Pseudomonadota</taxon>
        <taxon>Gammaproteobacteria</taxon>
        <taxon>Moraxellales</taxon>
        <taxon>Moraxellaceae</taxon>
        <taxon>Acinetobacter</taxon>
    </lineage>
</organism>
<dbReference type="PATRIC" id="fig|1120927.3.peg.2190"/>
<evidence type="ECO:0000313" key="1">
    <source>
        <dbReference type="EMBL" id="EOR07367.1"/>
    </source>
</evidence>
<dbReference type="Proteomes" id="UP000016201">
    <property type="component" value="Unassembled WGS sequence"/>
</dbReference>
<dbReference type="AlphaFoldDB" id="R9AYW8"/>
<evidence type="ECO:0008006" key="3">
    <source>
        <dbReference type="Google" id="ProtNLM"/>
    </source>
</evidence>
<proteinExistence type="predicted"/>
<evidence type="ECO:0000313" key="2">
    <source>
        <dbReference type="Proteomes" id="UP000016201"/>
    </source>
</evidence>
<dbReference type="Gene3D" id="3.30.310.50">
    <property type="entry name" value="Alpha-D-phosphohexomutase, C-terminal domain"/>
    <property type="match status" value="1"/>
</dbReference>
<dbReference type="EMBL" id="AQFM01000037">
    <property type="protein sequence ID" value="EOR07367.1"/>
    <property type="molecule type" value="Genomic_DNA"/>
</dbReference>
<comment type="caution">
    <text evidence="1">The sequence shown here is derived from an EMBL/GenBank/DDBJ whole genome shotgun (WGS) entry which is preliminary data.</text>
</comment>
<gene>
    <name evidence="1" type="ORF">I593_02254</name>
</gene>
<reference evidence="1 2" key="1">
    <citation type="submission" date="2013-03" db="EMBL/GenBank/DDBJ databases">
        <title>The Genome Sequence of Acinetobacter tandoii CIP 107469.</title>
        <authorList>
            <consortium name="The Broad Institute Genome Sequencing Platform"/>
            <consortium name="The Broad Institute Genome Sequencing Center for Infectious Disease"/>
            <person name="Cerqueira G."/>
            <person name="Feldgarden M."/>
            <person name="Courvalin P."/>
            <person name="Perichon B."/>
            <person name="Grillot-Courvalin C."/>
            <person name="Clermont D."/>
            <person name="Rocha E."/>
            <person name="Yoon E.-J."/>
            <person name="Nemec A."/>
            <person name="Walker B."/>
            <person name="Young S.K."/>
            <person name="Zeng Q."/>
            <person name="Gargeya S."/>
            <person name="Fitzgerald M."/>
            <person name="Haas B."/>
            <person name="Abouelleil A."/>
            <person name="Alvarado L."/>
            <person name="Arachchi H.M."/>
            <person name="Berlin A.M."/>
            <person name="Chapman S.B."/>
            <person name="Dewar J."/>
            <person name="Goldberg J."/>
            <person name="Griggs A."/>
            <person name="Gujja S."/>
            <person name="Hansen M."/>
            <person name="Howarth C."/>
            <person name="Imamovic A."/>
            <person name="Larimer J."/>
            <person name="McCowan C."/>
            <person name="Murphy C."/>
            <person name="Neiman D."/>
            <person name="Pearson M."/>
            <person name="Priest M."/>
            <person name="Roberts A."/>
            <person name="Saif S."/>
            <person name="Shea T."/>
            <person name="Sisk P."/>
            <person name="Sykes S."/>
            <person name="Wortman J."/>
            <person name="Nusbaum C."/>
            <person name="Birren B."/>
        </authorList>
    </citation>
    <scope>NUCLEOTIDE SEQUENCE [LARGE SCALE GENOMIC DNA]</scope>
    <source>
        <strain evidence="1 2">CIP 107469</strain>
    </source>
</reference>
<dbReference type="InterPro" id="IPR014543">
    <property type="entry name" value="UCP028291"/>
</dbReference>
<sequence>MQTCQICYGKVPTLWSKKMKSSSQIATLESARIAKRLYNHWKHKFEVKESEQQFEIIMPEAQVSLIPQAEYLAVEITASVDKMDHLEKVVLDHLSRMAQQEFKAEWQRS</sequence>
<keyword evidence="2" id="KW-1185">Reference proteome</keyword>
<protein>
    <recommendedName>
        <fullName evidence="3">DUF2218 domain-containing protein</fullName>
    </recommendedName>
</protein>
<accession>R9AYW8</accession>
<dbReference type="eggNOG" id="COG3553">
    <property type="taxonomic scope" value="Bacteria"/>
</dbReference>
<dbReference type="Pfam" id="PF09981">
    <property type="entry name" value="DUF2218"/>
    <property type="match status" value="1"/>
</dbReference>
<name>R9AYW8_9GAMM</name>